<evidence type="ECO:0000313" key="2">
    <source>
        <dbReference type="EMBL" id="GBM64740.1"/>
    </source>
</evidence>
<reference evidence="1 4" key="1">
    <citation type="journal article" date="2019" name="Sci. Rep.">
        <title>Orb-weaving spider Araneus ventricosus genome elucidates the spidroin gene catalogue.</title>
        <authorList>
            <person name="Kono N."/>
            <person name="Nakamura H."/>
            <person name="Ohtoshi R."/>
            <person name="Moran D.A.P."/>
            <person name="Shinohara A."/>
            <person name="Yoshida Y."/>
            <person name="Fujiwara M."/>
            <person name="Mori M."/>
            <person name="Tomita M."/>
            <person name="Arakawa K."/>
        </authorList>
    </citation>
    <scope>NUCLEOTIDE SEQUENCE [LARGE SCALE GENOMIC DNA]</scope>
</reference>
<accession>A0A4Y2HHC2</accession>
<feature type="non-terminal residue" evidence="1">
    <location>
        <position position="1"/>
    </location>
</feature>
<dbReference type="AlphaFoldDB" id="A0A4Y2HHC2"/>
<evidence type="ECO:0000313" key="1">
    <source>
        <dbReference type="EMBL" id="GBM64711.1"/>
    </source>
</evidence>
<dbReference type="EMBL" id="BGPR01181752">
    <property type="protein sequence ID" value="GBM64740.1"/>
    <property type="molecule type" value="Genomic_DNA"/>
</dbReference>
<dbReference type="EMBL" id="BGPR01181763">
    <property type="protein sequence ID" value="GBM64768.1"/>
    <property type="molecule type" value="Genomic_DNA"/>
</dbReference>
<name>A0A4Y2HHC2_ARAVE</name>
<protein>
    <submittedName>
        <fullName evidence="1">Uncharacterized protein</fullName>
    </submittedName>
</protein>
<evidence type="ECO:0000313" key="3">
    <source>
        <dbReference type="EMBL" id="GBM64768.1"/>
    </source>
</evidence>
<comment type="caution">
    <text evidence="1">The sequence shown here is derived from an EMBL/GenBank/DDBJ whole genome shotgun (WGS) entry which is preliminary data.</text>
</comment>
<sequence length="99" mass="11390">FSDTLYIICPYTLIISGAYYKRNKNILFYKARKLEKTFETPLSSYLRPTNTISEAHGLGTTGLNEKQFTFTNIKIRLISESDRIMQTKKDQDEEAVADA</sequence>
<organism evidence="1 4">
    <name type="scientific">Araneus ventricosus</name>
    <name type="common">Orbweaver spider</name>
    <name type="synonym">Epeira ventricosa</name>
    <dbReference type="NCBI Taxonomy" id="182803"/>
    <lineage>
        <taxon>Eukaryota</taxon>
        <taxon>Metazoa</taxon>
        <taxon>Ecdysozoa</taxon>
        <taxon>Arthropoda</taxon>
        <taxon>Chelicerata</taxon>
        <taxon>Arachnida</taxon>
        <taxon>Araneae</taxon>
        <taxon>Araneomorphae</taxon>
        <taxon>Entelegynae</taxon>
        <taxon>Araneoidea</taxon>
        <taxon>Araneidae</taxon>
        <taxon>Araneus</taxon>
    </lineage>
</organism>
<dbReference type="EMBL" id="BGPR01181742">
    <property type="protein sequence ID" value="GBM64711.1"/>
    <property type="molecule type" value="Genomic_DNA"/>
</dbReference>
<proteinExistence type="predicted"/>
<dbReference type="Proteomes" id="UP000499080">
    <property type="component" value="Unassembled WGS sequence"/>
</dbReference>
<gene>
    <name evidence="1" type="ORF">AVEN_233930_1</name>
    <name evidence="2" type="ORF">AVEN_33527_1</name>
    <name evidence="3" type="ORF">AVEN_77430_1</name>
</gene>
<keyword evidence="4" id="KW-1185">Reference proteome</keyword>
<evidence type="ECO:0000313" key="4">
    <source>
        <dbReference type="Proteomes" id="UP000499080"/>
    </source>
</evidence>